<dbReference type="InterPro" id="IPR013103">
    <property type="entry name" value="RVT_2"/>
</dbReference>
<comment type="caution">
    <text evidence="2">The sequence shown here is derived from an EMBL/GenBank/DDBJ whole genome shotgun (WGS) entry which is preliminary data.</text>
</comment>
<reference evidence="2 3" key="1">
    <citation type="submission" date="2023-03" db="EMBL/GenBank/DDBJ databases">
        <title>WGS of Gossypium arboreum.</title>
        <authorList>
            <person name="Yu D."/>
        </authorList>
    </citation>
    <scope>NUCLEOTIDE SEQUENCE [LARGE SCALE GENOMIC DNA]</scope>
    <source>
        <tissue evidence="2">Leaf</tissue>
    </source>
</reference>
<evidence type="ECO:0000313" key="3">
    <source>
        <dbReference type="Proteomes" id="UP001358586"/>
    </source>
</evidence>
<name>A0ABR0QBI0_GOSAR</name>
<gene>
    <name evidence="2" type="ORF">PVK06_012100</name>
</gene>
<dbReference type="Proteomes" id="UP001358586">
    <property type="component" value="Chromosome 4"/>
</dbReference>
<evidence type="ECO:0000259" key="1">
    <source>
        <dbReference type="Pfam" id="PF07727"/>
    </source>
</evidence>
<dbReference type="Pfam" id="PF07727">
    <property type="entry name" value="RVT_2"/>
    <property type="match status" value="1"/>
</dbReference>
<organism evidence="2 3">
    <name type="scientific">Gossypium arboreum</name>
    <name type="common">Tree cotton</name>
    <name type="synonym">Gossypium nanking</name>
    <dbReference type="NCBI Taxonomy" id="29729"/>
    <lineage>
        <taxon>Eukaryota</taxon>
        <taxon>Viridiplantae</taxon>
        <taxon>Streptophyta</taxon>
        <taxon>Embryophyta</taxon>
        <taxon>Tracheophyta</taxon>
        <taxon>Spermatophyta</taxon>
        <taxon>Magnoliopsida</taxon>
        <taxon>eudicotyledons</taxon>
        <taxon>Gunneridae</taxon>
        <taxon>Pentapetalae</taxon>
        <taxon>rosids</taxon>
        <taxon>malvids</taxon>
        <taxon>Malvales</taxon>
        <taxon>Malvaceae</taxon>
        <taxon>Malvoideae</taxon>
        <taxon>Gossypium</taxon>
    </lineage>
</organism>
<sequence length="103" mass="11589">MKALYGLRQALQAGCDKLKKFLVSTRFLVSKFDVSLFIRVTIESVLYVLDYVYDIIVTGSMAASITSFIQLLDKEFSLKDMGDLHYFLGIEVTQLPSGSLHLC</sequence>
<feature type="domain" description="Reverse transcriptase Ty1/copia-type" evidence="1">
    <location>
        <begin position="2"/>
        <end position="96"/>
    </location>
</feature>
<accession>A0ABR0QBI0</accession>
<proteinExistence type="predicted"/>
<dbReference type="EMBL" id="JARKNE010000004">
    <property type="protein sequence ID" value="KAK5836317.1"/>
    <property type="molecule type" value="Genomic_DNA"/>
</dbReference>
<protein>
    <recommendedName>
        <fullName evidence="1">Reverse transcriptase Ty1/copia-type domain-containing protein</fullName>
    </recommendedName>
</protein>
<keyword evidence="3" id="KW-1185">Reference proteome</keyword>
<evidence type="ECO:0000313" key="2">
    <source>
        <dbReference type="EMBL" id="KAK5836317.1"/>
    </source>
</evidence>